<dbReference type="AlphaFoldDB" id="A0A815KM70"/>
<dbReference type="EMBL" id="CAJOBH010156157">
    <property type="protein sequence ID" value="CAF4862991.1"/>
    <property type="molecule type" value="Genomic_DNA"/>
</dbReference>
<evidence type="ECO:0000313" key="3">
    <source>
        <dbReference type="Proteomes" id="UP000663855"/>
    </source>
</evidence>
<evidence type="ECO:0000313" key="2">
    <source>
        <dbReference type="EMBL" id="CAF4862991.1"/>
    </source>
</evidence>
<proteinExistence type="predicted"/>
<sequence length="28" mass="3187">MIPSQFHDDHKVRALPGSADELAKCYAW</sequence>
<evidence type="ECO:0000313" key="1">
    <source>
        <dbReference type="EMBL" id="CAF1398123.1"/>
    </source>
</evidence>
<name>A0A815KM70_9BILA</name>
<dbReference type="Proteomes" id="UP000681967">
    <property type="component" value="Unassembled WGS sequence"/>
</dbReference>
<protein>
    <submittedName>
        <fullName evidence="1">Uncharacterized protein</fullName>
    </submittedName>
</protein>
<reference evidence="1" key="1">
    <citation type="submission" date="2021-02" db="EMBL/GenBank/DDBJ databases">
        <authorList>
            <person name="Nowell W R."/>
        </authorList>
    </citation>
    <scope>NUCLEOTIDE SEQUENCE</scope>
</reference>
<feature type="non-terminal residue" evidence="1">
    <location>
        <position position="28"/>
    </location>
</feature>
<gene>
    <name evidence="2" type="ORF">BYL167_LOCUS50643</name>
    <name evidence="1" type="ORF">CJN711_LOCUS21823</name>
</gene>
<comment type="caution">
    <text evidence="1">The sequence shown here is derived from an EMBL/GenBank/DDBJ whole genome shotgun (WGS) entry which is preliminary data.</text>
</comment>
<organism evidence="1 3">
    <name type="scientific">Rotaria magnacalcarata</name>
    <dbReference type="NCBI Taxonomy" id="392030"/>
    <lineage>
        <taxon>Eukaryota</taxon>
        <taxon>Metazoa</taxon>
        <taxon>Spiralia</taxon>
        <taxon>Gnathifera</taxon>
        <taxon>Rotifera</taxon>
        <taxon>Eurotatoria</taxon>
        <taxon>Bdelloidea</taxon>
        <taxon>Philodinida</taxon>
        <taxon>Philodinidae</taxon>
        <taxon>Rotaria</taxon>
    </lineage>
</organism>
<dbReference type="EMBL" id="CAJNOV010010231">
    <property type="protein sequence ID" value="CAF1398123.1"/>
    <property type="molecule type" value="Genomic_DNA"/>
</dbReference>
<dbReference type="Proteomes" id="UP000663855">
    <property type="component" value="Unassembled WGS sequence"/>
</dbReference>
<accession>A0A815KM70</accession>